<dbReference type="InterPro" id="IPR006323">
    <property type="entry name" value="Phosphonoacetald_hydro"/>
</dbReference>
<evidence type="ECO:0000256" key="7">
    <source>
        <dbReference type="ARBA" id="ARBA00056573"/>
    </source>
</evidence>
<organism evidence="10 11">
    <name type="scientific">Gracilibacillus dipsosauri</name>
    <dbReference type="NCBI Taxonomy" id="178340"/>
    <lineage>
        <taxon>Bacteria</taxon>
        <taxon>Bacillati</taxon>
        <taxon>Bacillota</taxon>
        <taxon>Bacilli</taxon>
        <taxon>Bacillales</taxon>
        <taxon>Bacillaceae</taxon>
        <taxon>Gracilibacillus</taxon>
    </lineage>
</organism>
<evidence type="ECO:0000256" key="1">
    <source>
        <dbReference type="ARBA" id="ARBA00011738"/>
    </source>
</evidence>
<keyword evidence="11" id="KW-1185">Reference proteome</keyword>
<dbReference type="GO" id="GO:0005829">
    <property type="term" value="C:cytosol"/>
    <property type="evidence" value="ECO:0007669"/>
    <property type="project" value="TreeGrafter"/>
</dbReference>
<dbReference type="InterPro" id="IPR050155">
    <property type="entry name" value="HAD-like_hydrolase_sf"/>
</dbReference>
<protein>
    <recommendedName>
        <fullName evidence="8 9">Phosphonoacetaldehyde hydrolase</fullName>
        <shortName evidence="9">Phosphonatase</shortName>
        <ecNumber evidence="8 9">3.11.1.1</ecNumber>
    </recommendedName>
    <alternativeName>
        <fullName evidence="9">Phosphonoacetaldehyde phosphonohydrolase</fullName>
    </alternativeName>
</protein>
<dbReference type="SFLD" id="SFLDG01129">
    <property type="entry name" value="C1.5:_HAD__Beta-PGM__Phosphata"/>
    <property type="match status" value="1"/>
</dbReference>
<evidence type="ECO:0000256" key="2">
    <source>
        <dbReference type="ARBA" id="ARBA00022723"/>
    </source>
</evidence>
<dbReference type="GO" id="GO:0006281">
    <property type="term" value="P:DNA repair"/>
    <property type="evidence" value="ECO:0007669"/>
    <property type="project" value="TreeGrafter"/>
</dbReference>
<dbReference type="EC" id="3.11.1.1" evidence="8 9"/>
<dbReference type="NCBIfam" id="TIGR01422">
    <property type="entry name" value="phosphonatase"/>
    <property type="match status" value="1"/>
</dbReference>
<dbReference type="Proteomes" id="UP000245624">
    <property type="component" value="Unassembled WGS sequence"/>
</dbReference>
<proteinExistence type="inferred from homology"/>
<dbReference type="PANTHER" id="PTHR43434">
    <property type="entry name" value="PHOSPHOGLYCOLATE PHOSPHATASE"/>
    <property type="match status" value="1"/>
</dbReference>
<dbReference type="GO" id="GO:0050194">
    <property type="term" value="F:phosphonoacetaldehyde hydrolase activity"/>
    <property type="evidence" value="ECO:0007669"/>
    <property type="project" value="UniProtKB-UniRule"/>
</dbReference>
<comment type="similarity">
    <text evidence="9">Belongs to the HAD-like hydrolase superfamily. PhnX family.</text>
</comment>
<comment type="subunit">
    <text evidence="1 9">Homodimer.</text>
</comment>
<dbReference type="RefSeq" id="WP_109983392.1">
    <property type="nucleotide sequence ID" value="NZ_QGTD01000004.1"/>
</dbReference>
<dbReference type="SFLD" id="SFLDG01135">
    <property type="entry name" value="C1.5.6:_HAD__Beta-PGM__Phospha"/>
    <property type="match status" value="1"/>
</dbReference>
<comment type="function">
    <text evidence="7 9">Involved in phosphonate degradation.</text>
</comment>
<evidence type="ECO:0000256" key="8">
    <source>
        <dbReference type="ARBA" id="ARBA00066472"/>
    </source>
</evidence>
<dbReference type="Pfam" id="PF00702">
    <property type="entry name" value="Hydrolase"/>
    <property type="match status" value="1"/>
</dbReference>
<keyword evidence="4 9" id="KW-0460">Magnesium</keyword>
<dbReference type="EMBL" id="QGTD01000004">
    <property type="protein sequence ID" value="PWU70020.1"/>
    <property type="molecule type" value="Genomic_DNA"/>
</dbReference>
<dbReference type="CDD" id="cd02586">
    <property type="entry name" value="HAD_PHN"/>
    <property type="match status" value="1"/>
</dbReference>
<dbReference type="Gene3D" id="3.40.50.1000">
    <property type="entry name" value="HAD superfamily/HAD-like"/>
    <property type="match status" value="1"/>
</dbReference>
<keyword evidence="3 9" id="KW-0378">Hydrolase</keyword>
<evidence type="ECO:0000256" key="9">
    <source>
        <dbReference type="HAMAP-Rule" id="MF_01375"/>
    </source>
</evidence>
<reference evidence="10 11" key="1">
    <citation type="submission" date="2018-05" db="EMBL/GenBank/DDBJ databases">
        <title>Genomic analysis of Gracilibacillus dipsosauri DD1 reveals novel features of a salt-tolerant amylase.</title>
        <authorList>
            <person name="Deutch C.E."/>
            <person name="Yang S."/>
        </authorList>
    </citation>
    <scope>NUCLEOTIDE SEQUENCE [LARGE SCALE GENOMIC DNA]</scope>
    <source>
        <strain evidence="10 11">DD1</strain>
    </source>
</reference>
<gene>
    <name evidence="9" type="primary">phnX</name>
    <name evidence="10" type="ORF">DLJ74_03620</name>
</gene>
<sequence length="272" mass="30457">MKANQIEGVILDWAGTAVDFGCFAPVHVFIDIFQKVGIDVTMEEARAPMGMLKIDHIRAMLSMPRISTLWEERIGRAFNEQDVENLYGEFEPALLSSLKEYTDPLPGVVETVEALRKQGLKIGSTTGYTQSMMDIVVPYARNKGYQPDYYITPDGTSSFGRPYPYMIYRNMEELKLTAPWKVVKVGDTTSDIKEGVNAGAWSVGVIIGSSEMGLSYDEFHGLSDEEKATIISKTEKRFIDNGANYTIYSIEELPQLIEKINRVLEEGKRPGS</sequence>
<comment type="caution">
    <text evidence="10">The sequence shown here is derived from an EMBL/GenBank/DDBJ whole genome shotgun (WGS) entry which is preliminary data.</text>
</comment>
<dbReference type="SFLD" id="SFLDS00003">
    <property type="entry name" value="Haloacid_Dehalogenase"/>
    <property type="match status" value="1"/>
</dbReference>
<feature type="binding site" evidence="9">
    <location>
        <position position="14"/>
    </location>
    <ligand>
        <name>Mg(2+)</name>
        <dbReference type="ChEBI" id="CHEBI:18420"/>
    </ligand>
</feature>
<feature type="binding site" evidence="9">
    <location>
        <position position="187"/>
    </location>
    <ligand>
        <name>Mg(2+)</name>
        <dbReference type="ChEBI" id="CHEBI:18420"/>
    </ligand>
</feature>
<evidence type="ECO:0000256" key="3">
    <source>
        <dbReference type="ARBA" id="ARBA00022801"/>
    </source>
</evidence>
<evidence type="ECO:0000256" key="6">
    <source>
        <dbReference type="ARBA" id="ARBA00052005"/>
    </source>
</evidence>
<feature type="active site" description="Nucleophile" evidence="9">
    <location>
        <position position="12"/>
    </location>
</feature>
<dbReference type="InterPro" id="IPR023198">
    <property type="entry name" value="PGP-like_dom2"/>
</dbReference>
<feature type="active site" description="Schiff-base intermediate with substrate" evidence="9">
    <location>
        <position position="53"/>
    </location>
</feature>
<dbReference type="GO" id="GO:0008967">
    <property type="term" value="F:phosphoglycolate phosphatase activity"/>
    <property type="evidence" value="ECO:0007669"/>
    <property type="project" value="TreeGrafter"/>
</dbReference>
<comment type="catalytic activity">
    <reaction evidence="6 9">
        <text>phosphonoacetaldehyde + H2O = acetaldehyde + phosphate + H(+)</text>
        <dbReference type="Rhea" id="RHEA:18905"/>
        <dbReference type="ChEBI" id="CHEBI:15343"/>
        <dbReference type="ChEBI" id="CHEBI:15377"/>
        <dbReference type="ChEBI" id="CHEBI:15378"/>
        <dbReference type="ChEBI" id="CHEBI:43474"/>
        <dbReference type="ChEBI" id="CHEBI:58383"/>
        <dbReference type="EC" id="3.11.1.1"/>
    </reaction>
</comment>
<dbReference type="InterPro" id="IPR023214">
    <property type="entry name" value="HAD_sf"/>
</dbReference>
<dbReference type="OrthoDB" id="5504491at2"/>
<dbReference type="AlphaFoldDB" id="A0A317L500"/>
<accession>A0A317L500</accession>
<dbReference type="GO" id="GO:0000287">
    <property type="term" value="F:magnesium ion binding"/>
    <property type="evidence" value="ECO:0007669"/>
    <property type="project" value="UniProtKB-UniRule"/>
</dbReference>
<dbReference type="HAMAP" id="MF_01375">
    <property type="entry name" value="PhnX"/>
    <property type="match status" value="1"/>
</dbReference>
<name>A0A317L500_9BACI</name>
<evidence type="ECO:0000313" key="11">
    <source>
        <dbReference type="Proteomes" id="UP000245624"/>
    </source>
</evidence>
<keyword evidence="2 9" id="KW-0479">Metal-binding</keyword>
<dbReference type="PANTHER" id="PTHR43434:SF19">
    <property type="entry name" value="PHOSPHONOACETALDEHYDE HYDROLASE"/>
    <property type="match status" value="1"/>
</dbReference>
<dbReference type="GO" id="GO:0019700">
    <property type="term" value="P:organic phosphonate catabolic process"/>
    <property type="evidence" value="ECO:0007669"/>
    <property type="project" value="InterPro"/>
</dbReference>
<dbReference type="Gene3D" id="1.10.150.240">
    <property type="entry name" value="Putative phosphatase, domain 2"/>
    <property type="match status" value="1"/>
</dbReference>
<evidence type="ECO:0000256" key="4">
    <source>
        <dbReference type="ARBA" id="ARBA00022842"/>
    </source>
</evidence>
<dbReference type="InterPro" id="IPR036412">
    <property type="entry name" value="HAD-like_sf"/>
</dbReference>
<feature type="binding site" evidence="9">
    <location>
        <position position="12"/>
    </location>
    <ligand>
        <name>Mg(2+)</name>
        <dbReference type="ChEBI" id="CHEBI:18420"/>
    </ligand>
</feature>
<dbReference type="FunFam" id="1.10.150.240:FF:000006">
    <property type="entry name" value="Phosphonoacetaldehyde hydrolase"/>
    <property type="match status" value="1"/>
</dbReference>
<comment type="cofactor">
    <cofactor evidence="9">
        <name>Mg(2+)</name>
        <dbReference type="ChEBI" id="CHEBI:18420"/>
    </cofactor>
    <text evidence="9">Binds 1 Mg(2+) ion per subunit.</text>
</comment>
<keyword evidence="5 9" id="KW-0704">Schiff base</keyword>
<evidence type="ECO:0000256" key="5">
    <source>
        <dbReference type="ARBA" id="ARBA00023270"/>
    </source>
</evidence>
<evidence type="ECO:0000313" key="10">
    <source>
        <dbReference type="EMBL" id="PWU70020.1"/>
    </source>
</evidence>
<dbReference type="SUPFAM" id="SSF56784">
    <property type="entry name" value="HAD-like"/>
    <property type="match status" value="1"/>
</dbReference>